<organism evidence="2">
    <name type="scientific">uncultured spirochete</name>
    <dbReference type="NCBI Taxonomy" id="156406"/>
    <lineage>
        <taxon>Bacteria</taxon>
        <taxon>Pseudomonadati</taxon>
        <taxon>Spirochaetota</taxon>
        <taxon>Spirochaetia</taxon>
        <taxon>Spirochaetales</taxon>
        <taxon>environmental samples</taxon>
    </lineage>
</organism>
<sequence length="94" mass="10769">MDENNERSQARTQTTERPPLPKDFRAIVMYGMSKEEALAIMKAVKAISPSMRDTAFAMTTDTNIAWPLGQLIAELGEEHRMMRKWTDAQRTKPE</sequence>
<dbReference type="AlphaFoldDB" id="A0A3P3XT19"/>
<gene>
    <name evidence="2" type="ORF">SPIRO4BDMA_50937</name>
</gene>
<reference evidence="2" key="1">
    <citation type="submission" date="2017-02" db="EMBL/GenBank/DDBJ databases">
        <authorList>
            <person name="Regsiter A."/>
            <person name="William W."/>
        </authorList>
    </citation>
    <scope>NUCLEOTIDE SEQUENCE</scope>
    <source>
        <strain evidence="2">BdmA 4</strain>
    </source>
</reference>
<dbReference type="Pfam" id="PF12646">
    <property type="entry name" value="DUF3783"/>
    <property type="match status" value="1"/>
</dbReference>
<evidence type="ECO:0000256" key="1">
    <source>
        <dbReference type="SAM" id="MobiDB-lite"/>
    </source>
</evidence>
<name>A0A3P3XT19_9SPIR</name>
<feature type="region of interest" description="Disordered" evidence="1">
    <location>
        <begin position="1"/>
        <end position="22"/>
    </location>
</feature>
<proteinExistence type="predicted"/>
<protein>
    <recommendedName>
        <fullName evidence="3">DUF3783 domain-containing protein</fullName>
    </recommendedName>
</protein>
<dbReference type="EMBL" id="FWDO01000005">
    <property type="protein sequence ID" value="SLM19422.1"/>
    <property type="molecule type" value="Genomic_DNA"/>
</dbReference>
<accession>A0A3P3XT19</accession>
<evidence type="ECO:0000313" key="2">
    <source>
        <dbReference type="EMBL" id="SLM19422.1"/>
    </source>
</evidence>
<evidence type="ECO:0008006" key="3">
    <source>
        <dbReference type="Google" id="ProtNLM"/>
    </source>
</evidence>
<dbReference type="InterPro" id="IPR016621">
    <property type="entry name" value="UCP014543"/>
</dbReference>